<proteinExistence type="predicted"/>
<name>A0A2J6TUQ0_9HELO</name>
<evidence type="ECO:0000313" key="2">
    <source>
        <dbReference type="Proteomes" id="UP000235371"/>
    </source>
</evidence>
<dbReference type="RefSeq" id="XP_024743592.1">
    <property type="nucleotide sequence ID" value="XM_024870405.1"/>
</dbReference>
<protein>
    <submittedName>
        <fullName evidence="1">Uncharacterized protein</fullName>
    </submittedName>
</protein>
<evidence type="ECO:0000313" key="1">
    <source>
        <dbReference type="EMBL" id="PMD66688.1"/>
    </source>
</evidence>
<gene>
    <name evidence="1" type="ORF">K444DRAFT_124081</name>
</gene>
<dbReference type="AlphaFoldDB" id="A0A2J6TUQ0"/>
<dbReference type="InParanoid" id="A0A2J6TUQ0"/>
<dbReference type="GeneID" id="36578487"/>
<dbReference type="EMBL" id="KZ613743">
    <property type="protein sequence ID" value="PMD66688.1"/>
    <property type="molecule type" value="Genomic_DNA"/>
</dbReference>
<reference evidence="1 2" key="1">
    <citation type="submission" date="2016-04" db="EMBL/GenBank/DDBJ databases">
        <title>A degradative enzymes factory behind the ericoid mycorrhizal symbiosis.</title>
        <authorList>
            <consortium name="DOE Joint Genome Institute"/>
            <person name="Martino E."/>
            <person name="Morin E."/>
            <person name="Grelet G."/>
            <person name="Kuo A."/>
            <person name="Kohler A."/>
            <person name="Daghino S."/>
            <person name="Barry K."/>
            <person name="Choi C."/>
            <person name="Cichocki N."/>
            <person name="Clum A."/>
            <person name="Copeland A."/>
            <person name="Hainaut M."/>
            <person name="Haridas S."/>
            <person name="Labutti K."/>
            <person name="Lindquist E."/>
            <person name="Lipzen A."/>
            <person name="Khouja H.-R."/>
            <person name="Murat C."/>
            <person name="Ohm R."/>
            <person name="Olson A."/>
            <person name="Spatafora J."/>
            <person name="Veneault-Fourrey C."/>
            <person name="Henrissat B."/>
            <person name="Grigoriev I."/>
            <person name="Martin F."/>
            <person name="Perotto S."/>
        </authorList>
    </citation>
    <scope>NUCLEOTIDE SEQUENCE [LARGE SCALE GENOMIC DNA]</scope>
    <source>
        <strain evidence="1 2">E</strain>
    </source>
</reference>
<organism evidence="1 2">
    <name type="scientific">Hyaloscypha bicolor E</name>
    <dbReference type="NCBI Taxonomy" id="1095630"/>
    <lineage>
        <taxon>Eukaryota</taxon>
        <taxon>Fungi</taxon>
        <taxon>Dikarya</taxon>
        <taxon>Ascomycota</taxon>
        <taxon>Pezizomycotina</taxon>
        <taxon>Leotiomycetes</taxon>
        <taxon>Helotiales</taxon>
        <taxon>Hyaloscyphaceae</taxon>
        <taxon>Hyaloscypha</taxon>
        <taxon>Hyaloscypha bicolor</taxon>
    </lineage>
</organism>
<accession>A0A2J6TUQ0</accession>
<dbReference type="Proteomes" id="UP000235371">
    <property type="component" value="Unassembled WGS sequence"/>
</dbReference>
<keyword evidence="2" id="KW-1185">Reference proteome</keyword>
<sequence>MTLASAVCLFHISSCIRQRPQATLQEGPLPHLISTAASQELDSVLLEEVAEASSPRRCVWKTLPQQWSNAAYETSCIENFQAVRRQFHP</sequence>